<reference evidence="1 2" key="1">
    <citation type="journal article" date="2022" name="DNA Res.">
        <title>Chromosomal-level genome assembly of the orchid tree Bauhinia variegata (Leguminosae; Cercidoideae) supports the allotetraploid origin hypothesis of Bauhinia.</title>
        <authorList>
            <person name="Zhong Y."/>
            <person name="Chen Y."/>
            <person name="Zheng D."/>
            <person name="Pang J."/>
            <person name="Liu Y."/>
            <person name="Luo S."/>
            <person name="Meng S."/>
            <person name="Qian L."/>
            <person name="Wei D."/>
            <person name="Dai S."/>
            <person name="Zhou R."/>
        </authorList>
    </citation>
    <scope>NUCLEOTIDE SEQUENCE [LARGE SCALE GENOMIC DNA]</scope>
    <source>
        <strain evidence="1">BV-YZ2020</strain>
    </source>
</reference>
<name>A0ACB9M290_BAUVA</name>
<comment type="caution">
    <text evidence="1">The sequence shown here is derived from an EMBL/GenBank/DDBJ whole genome shotgun (WGS) entry which is preliminary data.</text>
</comment>
<dbReference type="EMBL" id="CM039435">
    <property type="protein sequence ID" value="KAI4318202.1"/>
    <property type="molecule type" value="Genomic_DNA"/>
</dbReference>
<evidence type="ECO:0000313" key="2">
    <source>
        <dbReference type="Proteomes" id="UP000828941"/>
    </source>
</evidence>
<proteinExistence type="predicted"/>
<accession>A0ACB9M290</accession>
<keyword evidence="2" id="KW-1185">Reference proteome</keyword>
<dbReference type="Proteomes" id="UP000828941">
    <property type="component" value="Chromosome 10"/>
</dbReference>
<evidence type="ECO:0000313" key="1">
    <source>
        <dbReference type="EMBL" id="KAI4318202.1"/>
    </source>
</evidence>
<organism evidence="1 2">
    <name type="scientific">Bauhinia variegata</name>
    <name type="common">Purple orchid tree</name>
    <name type="synonym">Phanera variegata</name>
    <dbReference type="NCBI Taxonomy" id="167791"/>
    <lineage>
        <taxon>Eukaryota</taxon>
        <taxon>Viridiplantae</taxon>
        <taxon>Streptophyta</taxon>
        <taxon>Embryophyta</taxon>
        <taxon>Tracheophyta</taxon>
        <taxon>Spermatophyta</taxon>
        <taxon>Magnoliopsida</taxon>
        <taxon>eudicotyledons</taxon>
        <taxon>Gunneridae</taxon>
        <taxon>Pentapetalae</taxon>
        <taxon>rosids</taxon>
        <taxon>fabids</taxon>
        <taxon>Fabales</taxon>
        <taxon>Fabaceae</taxon>
        <taxon>Cercidoideae</taxon>
        <taxon>Cercideae</taxon>
        <taxon>Bauhiniinae</taxon>
        <taxon>Bauhinia</taxon>
    </lineage>
</organism>
<protein>
    <submittedName>
        <fullName evidence="1">Uncharacterized protein</fullName>
    </submittedName>
</protein>
<sequence>MKIRQLFSSDSESSSSKGSKPSPTENIELPPEMAEMIATELLEFLKQSIAHKKASFSGTKSKEVRKHSTPEIIENAVYENLVRRFYSNLLHSSYDDSTVICTIVDDVEFFLDEKLLCTILGVQPKGKRIYCSKRWDKKSTSVSFAQAMEVIADSVVDPKWLKKPNLKNANQTTKTMARIVKMTIMPKLGNLSGPSYNELNVLYHLKMEPSLNLPYLILNHMVESAKTTRNQFVLSYDELERLAEEVQHLKQEITELKRKQVDENSDSAASADGDDEEDDEYVDSDGK</sequence>
<gene>
    <name evidence="1" type="ORF">L6164_025998</name>
</gene>